<evidence type="ECO:0000256" key="1">
    <source>
        <dbReference type="SAM" id="MobiDB-lite"/>
    </source>
</evidence>
<dbReference type="AlphaFoldDB" id="A0A811JQX9"/>
<feature type="region of interest" description="Disordered" evidence="1">
    <location>
        <begin position="1"/>
        <end position="28"/>
    </location>
</feature>
<keyword evidence="3" id="KW-1185">Reference proteome</keyword>
<gene>
    <name evidence="2" type="ORF">BOKJ2_LOCUS492</name>
</gene>
<evidence type="ECO:0000313" key="3">
    <source>
        <dbReference type="Proteomes" id="UP000614601"/>
    </source>
</evidence>
<proteinExistence type="predicted"/>
<dbReference type="Proteomes" id="UP000783686">
    <property type="component" value="Unassembled WGS sequence"/>
</dbReference>
<name>A0A811JQX9_9BILA</name>
<reference evidence="2" key="1">
    <citation type="submission" date="2020-09" db="EMBL/GenBank/DDBJ databases">
        <authorList>
            <person name="Kikuchi T."/>
        </authorList>
    </citation>
    <scope>NUCLEOTIDE SEQUENCE</scope>
    <source>
        <strain evidence="2">SH1</strain>
    </source>
</reference>
<dbReference type="EMBL" id="CAJFDH010000001">
    <property type="protein sequence ID" value="CAD5205808.1"/>
    <property type="molecule type" value="Genomic_DNA"/>
</dbReference>
<dbReference type="EMBL" id="CAJFCW020000001">
    <property type="protein sequence ID" value="CAG9079332.1"/>
    <property type="molecule type" value="Genomic_DNA"/>
</dbReference>
<dbReference type="Proteomes" id="UP000614601">
    <property type="component" value="Unassembled WGS sequence"/>
</dbReference>
<evidence type="ECO:0000313" key="2">
    <source>
        <dbReference type="EMBL" id="CAD5205808.1"/>
    </source>
</evidence>
<feature type="compositionally biased region" description="Basic and acidic residues" evidence="1">
    <location>
        <begin position="1"/>
        <end position="21"/>
    </location>
</feature>
<sequence>MIKDPSKEEFEMKERKHEQERFSLPNQNQVENHSFQLQNILTIPPEWITKTQVESEATELHDVNQIIEEVLLDKKIIEKVTPITTQVEEPTMNESLLVQDFKDVEKDVKIQIY</sequence>
<organism evidence="2 3">
    <name type="scientific">Bursaphelenchus okinawaensis</name>
    <dbReference type="NCBI Taxonomy" id="465554"/>
    <lineage>
        <taxon>Eukaryota</taxon>
        <taxon>Metazoa</taxon>
        <taxon>Ecdysozoa</taxon>
        <taxon>Nematoda</taxon>
        <taxon>Chromadorea</taxon>
        <taxon>Rhabditida</taxon>
        <taxon>Tylenchina</taxon>
        <taxon>Tylenchomorpha</taxon>
        <taxon>Aphelenchoidea</taxon>
        <taxon>Aphelenchoididae</taxon>
        <taxon>Bursaphelenchus</taxon>
    </lineage>
</organism>
<accession>A0A811JQX9</accession>
<comment type="caution">
    <text evidence="2">The sequence shown here is derived from an EMBL/GenBank/DDBJ whole genome shotgun (WGS) entry which is preliminary data.</text>
</comment>
<protein>
    <submittedName>
        <fullName evidence="2">Uncharacterized protein</fullName>
    </submittedName>
</protein>